<gene>
    <name evidence="1" type="ORF">R290704_146</name>
</gene>
<dbReference type="EMBL" id="KU594605">
    <property type="protein sequence ID" value="AMO42928.1"/>
    <property type="molecule type" value="Genomic_DNA"/>
</dbReference>
<evidence type="ECO:0000313" key="2">
    <source>
        <dbReference type="Proteomes" id="UP000201797"/>
    </source>
</evidence>
<evidence type="ECO:0000313" key="1">
    <source>
        <dbReference type="EMBL" id="AMO42928.1"/>
    </source>
</evidence>
<dbReference type="OrthoDB" id="34808at10239"/>
<dbReference type="RefSeq" id="YP_009302227.1">
    <property type="nucleotide sequence ID" value="NC_031242.1"/>
</dbReference>
<dbReference type="KEGG" id="vg:29124150"/>
<sequence length="182" mass="20950">MKETSRLVKGNAHWSVIKTDNERCYQLTLALAELNGGMEALNDFIHDSSRVQKFCGVRQVFDAHCMERSDTEEYLATSDAFDKGFSRHLQTTKKIRGKRVHTFERFKKYYARWKKENKNTPVEDTEPTPVPVINTDFSGLNFKFTEAEETPSTNVSDEIADIIKLSEKFTTIESPSGWKVSR</sequence>
<keyword evidence="2" id="KW-1185">Reference proteome</keyword>
<dbReference type="Proteomes" id="UP000201797">
    <property type="component" value="Segment"/>
</dbReference>
<organism evidence="1 2">
    <name type="scientific">Cyanophage S-RIM50</name>
    <dbReference type="NCBI Taxonomy" id="687803"/>
    <lineage>
        <taxon>Viruses</taxon>
        <taxon>Duplodnaviria</taxon>
        <taxon>Heunggongvirae</taxon>
        <taxon>Uroviricota</taxon>
        <taxon>Caudoviricetes</taxon>
        <taxon>Pantevenvirales</taxon>
        <taxon>Kyanoviridae</taxon>
        <taxon>Neptunevirus</taxon>
        <taxon>Neptunevirus srim50</taxon>
    </lineage>
</organism>
<accession>A0A127KLU5</accession>
<name>A0A127KLU5_9CAUD</name>
<proteinExistence type="predicted"/>
<reference evidence="1 2" key="1">
    <citation type="submission" date="2016-01" db="EMBL/GenBank/DDBJ databases">
        <title>The genomic content and context of auxiliary metabolic genes in marine cyanophages.</title>
        <authorList>
            <person name="Marston M.F."/>
            <person name="Martiny J.B.H."/>
            <person name="Crummett L.T."/>
        </authorList>
    </citation>
    <scope>NUCLEOTIDE SEQUENCE [LARGE SCALE GENOMIC DNA]</scope>
    <source>
        <strain evidence="1">RW_29_0704</strain>
    </source>
</reference>
<protein>
    <submittedName>
        <fullName evidence="1">Uncharacterized protein</fullName>
    </submittedName>
</protein>
<dbReference type="GeneID" id="29124150"/>